<dbReference type="AlphaFoldDB" id="A0A7W6HLX7"/>
<gene>
    <name evidence="2" type="ORF">GGQ71_001550</name>
</gene>
<dbReference type="RefSeq" id="WP_162843915.1">
    <property type="nucleotide sequence ID" value="NZ_JACIED010000002.1"/>
</dbReference>
<reference evidence="2 3" key="1">
    <citation type="submission" date="2020-08" db="EMBL/GenBank/DDBJ databases">
        <title>Genomic Encyclopedia of Type Strains, Phase IV (KMG-IV): sequencing the most valuable type-strain genomes for metagenomic binning, comparative biology and taxonomic classification.</title>
        <authorList>
            <person name="Goeker M."/>
        </authorList>
    </citation>
    <scope>NUCLEOTIDE SEQUENCE [LARGE SCALE GENOMIC DNA]</scope>
    <source>
        <strain evidence="2 3">DSM 100021</strain>
    </source>
</reference>
<evidence type="ECO:0000313" key="2">
    <source>
        <dbReference type="EMBL" id="MBB4007287.1"/>
    </source>
</evidence>
<evidence type="ECO:0000256" key="1">
    <source>
        <dbReference type="SAM" id="Phobius"/>
    </source>
</evidence>
<sequence>MTPQRAAAQQAEDLAGVPDKDGAMYSPRVFVGICLGMIAFAIFTYYQTGALSTTLLRTIVAGILLQSAYFVTVVYLVMRRVRARSAVIRKRRAEEAELHPEGTQSAPPEPF</sequence>
<organism evidence="2 3">
    <name type="scientific">Allorhizobium taibaishanense</name>
    <dbReference type="NCBI Taxonomy" id="887144"/>
    <lineage>
        <taxon>Bacteria</taxon>
        <taxon>Pseudomonadati</taxon>
        <taxon>Pseudomonadota</taxon>
        <taxon>Alphaproteobacteria</taxon>
        <taxon>Hyphomicrobiales</taxon>
        <taxon>Rhizobiaceae</taxon>
        <taxon>Rhizobium/Agrobacterium group</taxon>
        <taxon>Allorhizobium</taxon>
    </lineage>
</organism>
<comment type="caution">
    <text evidence="2">The sequence shown here is derived from an EMBL/GenBank/DDBJ whole genome shotgun (WGS) entry which is preliminary data.</text>
</comment>
<dbReference type="Pfam" id="PF11089">
    <property type="entry name" value="SyrA"/>
    <property type="match status" value="1"/>
</dbReference>
<dbReference type="InterPro" id="IPR024239">
    <property type="entry name" value="SyrA"/>
</dbReference>
<feature type="transmembrane region" description="Helical" evidence="1">
    <location>
        <begin position="29"/>
        <end position="46"/>
    </location>
</feature>
<keyword evidence="1" id="KW-0812">Transmembrane</keyword>
<protein>
    <submittedName>
        <fullName evidence="2">Small-conductance mechanosensitive channel</fullName>
    </submittedName>
</protein>
<dbReference type="EMBL" id="JACIED010000002">
    <property type="protein sequence ID" value="MBB4007287.1"/>
    <property type="molecule type" value="Genomic_DNA"/>
</dbReference>
<dbReference type="Proteomes" id="UP000544107">
    <property type="component" value="Unassembled WGS sequence"/>
</dbReference>
<name>A0A7W6HLX7_9HYPH</name>
<keyword evidence="1" id="KW-0472">Membrane</keyword>
<accession>A0A7W6HLX7</accession>
<keyword evidence="1" id="KW-1133">Transmembrane helix</keyword>
<feature type="transmembrane region" description="Helical" evidence="1">
    <location>
        <begin position="58"/>
        <end position="78"/>
    </location>
</feature>
<proteinExistence type="predicted"/>
<evidence type="ECO:0000313" key="3">
    <source>
        <dbReference type="Proteomes" id="UP000544107"/>
    </source>
</evidence>